<protein>
    <submittedName>
        <fullName evidence="1">Uncharacterized protein</fullName>
    </submittedName>
</protein>
<organism evidence="1 2">
    <name type="scientific">Phytophthora palmivora</name>
    <dbReference type="NCBI Taxonomy" id="4796"/>
    <lineage>
        <taxon>Eukaryota</taxon>
        <taxon>Sar</taxon>
        <taxon>Stramenopiles</taxon>
        <taxon>Oomycota</taxon>
        <taxon>Peronosporomycetes</taxon>
        <taxon>Peronosporales</taxon>
        <taxon>Peronosporaceae</taxon>
        <taxon>Phytophthora</taxon>
    </lineage>
</organism>
<evidence type="ECO:0000313" key="2">
    <source>
        <dbReference type="Proteomes" id="UP000237271"/>
    </source>
</evidence>
<proteinExistence type="predicted"/>
<accession>A0A2P4Y4L3</accession>
<keyword evidence="2" id="KW-1185">Reference proteome</keyword>
<reference evidence="1 2" key="1">
    <citation type="journal article" date="2017" name="Genome Biol. Evol.">
        <title>Phytophthora megakarya and P. palmivora, closely related causal agents of cacao black pod rot, underwent increases in genome sizes and gene numbers by different mechanisms.</title>
        <authorList>
            <person name="Ali S.S."/>
            <person name="Shao J."/>
            <person name="Lary D.J."/>
            <person name="Kronmiller B."/>
            <person name="Shen D."/>
            <person name="Strem M.D."/>
            <person name="Amoako-Attah I."/>
            <person name="Akrofi A.Y."/>
            <person name="Begoude B.A."/>
            <person name="Ten Hoopen G.M."/>
            <person name="Coulibaly K."/>
            <person name="Kebe B.I."/>
            <person name="Melnick R.L."/>
            <person name="Guiltinan M.J."/>
            <person name="Tyler B.M."/>
            <person name="Meinhardt L.W."/>
            <person name="Bailey B.A."/>
        </authorList>
    </citation>
    <scope>NUCLEOTIDE SEQUENCE [LARGE SCALE GENOMIC DNA]</scope>
    <source>
        <strain evidence="2">sbr112.9</strain>
    </source>
</reference>
<sequence>MCLIPRQEALCLLLRQLACPSRLEDFRTEFKHGAPVLSSAVTTTAPLIYDEIKDKTDFDQLTITRYKECSTDAIWEGRLADEVLGIAGETM</sequence>
<dbReference type="AlphaFoldDB" id="A0A2P4Y4L3"/>
<name>A0A2P4Y4L3_9STRA</name>
<dbReference type="EMBL" id="NCKW01005539">
    <property type="protein sequence ID" value="POM72713.1"/>
    <property type="molecule type" value="Genomic_DNA"/>
</dbReference>
<evidence type="ECO:0000313" key="1">
    <source>
        <dbReference type="EMBL" id="POM72713.1"/>
    </source>
</evidence>
<dbReference type="Proteomes" id="UP000237271">
    <property type="component" value="Unassembled WGS sequence"/>
</dbReference>
<comment type="caution">
    <text evidence="1">The sequence shown here is derived from an EMBL/GenBank/DDBJ whole genome shotgun (WGS) entry which is preliminary data.</text>
</comment>
<gene>
    <name evidence="1" type="ORF">PHPALM_10534</name>
</gene>